<dbReference type="Proteomes" id="UP001148018">
    <property type="component" value="Unassembled WGS sequence"/>
</dbReference>
<evidence type="ECO:0000256" key="1">
    <source>
        <dbReference type="SAM" id="MobiDB-lite"/>
    </source>
</evidence>
<reference evidence="2" key="1">
    <citation type="submission" date="2022-07" db="EMBL/GenBank/DDBJ databases">
        <title>Chromosome-level genome of Muraenolepis orangiensis.</title>
        <authorList>
            <person name="Kim J."/>
        </authorList>
    </citation>
    <scope>NUCLEOTIDE SEQUENCE</scope>
    <source>
        <strain evidence="2">KU_S4_2022</strain>
        <tissue evidence="2">Muscle</tissue>
    </source>
</reference>
<keyword evidence="3" id="KW-1185">Reference proteome</keyword>
<feature type="region of interest" description="Disordered" evidence="1">
    <location>
        <begin position="97"/>
        <end position="153"/>
    </location>
</feature>
<name>A0A9Q0D6E1_9TELE</name>
<protein>
    <submittedName>
        <fullName evidence="2">Uncharacterized protein</fullName>
    </submittedName>
</protein>
<feature type="non-terminal residue" evidence="2">
    <location>
        <position position="153"/>
    </location>
</feature>
<accession>A0A9Q0D6E1</accession>
<evidence type="ECO:0000313" key="3">
    <source>
        <dbReference type="Proteomes" id="UP001148018"/>
    </source>
</evidence>
<gene>
    <name evidence="2" type="ORF">NHX12_000263</name>
</gene>
<organism evidence="2 3">
    <name type="scientific">Muraenolepis orangiensis</name>
    <name type="common">Patagonian moray cod</name>
    <dbReference type="NCBI Taxonomy" id="630683"/>
    <lineage>
        <taxon>Eukaryota</taxon>
        <taxon>Metazoa</taxon>
        <taxon>Chordata</taxon>
        <taxon>Craniata</taxon>
        <taxon>Vertebrata</taxon>
        <taxon>Euteleostomi</taxon>
        <taxon>Actinopterygii</taxon>
        <taxon>Neopterygii</taxon>
        <taxon>Teleostei</taxon>
        <taxon>Neoteleostei</taxon>
        <taxon>Acanthomorphata</taxon>
        <taxon>Zeiogadaria</taxon>
        <taxon>Gadariae</taxon>
        <taxon>Gadiformes</taxon>
        <taxon>Muraenolepidoidei</taxon>
        <taxon>Muraenolepididae</taxon>
        <taxon>Muraenolepis</taxon>
    </lineage>
</organism>
<comment type="caution">
    <text evidence="2">The sequence shown here is derived from an EMBL/GenBank/DDBJ whole genome shotgun (WGS) entry which is preliminary data.</text>
</comment>
<proteinExistence type="predicted"/>
<dbReference type="EMBL" id="JANIIK010000738">
    <property type="protein sequence ID" value="KAJ3582765.1"/>
    <property type="molecule type" value="Genomic_DNA"/>
</dbReference>
<evidence type="ECO:0000313" key="2">
    <source>
        <dbReference type="EMBL" id="KAJ3582765.1"/>
    </source>
</evidence>
<sequence>ISTDRKALSRQRGTCLRDSWRPEGGLVVVELEPLLHGRQPRLALLEGDPVADVLVELPVQALVHLRVNSIPQSGIIADSQCYPLVLKPAVSMLLTVEGPTGAQPHPAPDSNQSDQGQVRLSQLATHTPHSAQAREEAPAHASHRGTQWEPEGQ</sequence>
<dbReference type="AlphaFoldDB" id="A0A9Q0D6E1"/>
<feature type="compositionally biased region" description="Polar residues" evidence="1">
    <location>
        <begin position="109"/>
        <end position="130"/>
    </location>
</feature>